<evidence type="ECO:0000313" key="2">
    <source>
        <dbReference type="EnsemblMetazoa" id="CJA33821.1"/>
    </source>
</evidence>
<feature type="region of interest" description="Disordered" evidence="1">
    <location>
        <begin position="25"/>
        <end position="44"/>
    </location>
</feature>
<dbReference type="AlphaFoldDB" id="A0A8R1EDA1"/>
<evidence type="ECO:0000313" key="3">
    <source>
        <dbReference type="Proteomes" id="UP000005237"/>
    </source>
</evidence>
<accession>A0A8R1EDA1</accession>
<evidence type="ECO:0000256" key="1">
    <source>
        <dbReference type="SAM" id="MobiDB-lite"/>
    </source>
</evidence>
<name>A0A8R1EDA1_CAEJA</name>
<dbReference type="EnsemblMetazoa" id="CJA33821.1">
    <property type="protein sequence ID" value="CJA33821.1"/>
    <property type="gene ID" value="WBGene00209668"/>
</dbReference>
<feature type="compositionally biased region" description="Basic and acidic residues" evidence="1">
    <location>
        <begin position="28"/>
        <end position="44"/>
    </location>
</feature>
<dbReference type="Proteomes" id="UP000005237">
    <property type="component" value="Unassembled WGS sequence"/>
</dbReference>
<proteinExistence type="predicted"/>
<reference evidence="3" key="1">
    <citation type="submission" date="2010-08" db="EMBL/GenBank/DDBJ databases">
        <authorList>
            <consortium name="Caenorhabditis japonica Sequencing Consortium"/>
            <person name="Wilson R.K."/>
        </authorList>
    </citation>
    <scope>NUCLEOTIDE SEQUENCE [LARGE SCALE GENOMIC DNA]</scope>
    <source>
        <strain evidence="3">DF5081</strain>
    </source>
</reference>
<sequence length="57" mass="6225">MTASSSEDVDDTRCSMTISSVAAATSTTDRRCSQDVRKHSQHKQEKAIVHDLECAAK</sequence>
<organism evidence="2 3">
    <name type="scientific">Caenorhabditis japonica</name>
    <dbReference type="NCBI Taxonomy" id="281687"/>
    <lineage>
        <taxon>Eukaryota</taxon>
        <taxon>Metazoa</taxon>
        <taxon>Ecdysozoa</taxon>
        <taxon>Nematoda</taxon>
        <taxon>Chromadorea</taxon>
        <taxon>Rhabditida</taxon>
        <taxon>Rhabditina</taxon>
        <taxon>Rhabditomorpha</taxon>
        <taxon>Rhabditoidea</taxon>
        <taxon>Rhabditidae</taxon>
        <taxon>Peloderinae</taxon>
        <taxon>Caenorhabditis</taxon>
    </lineage>
</organism>
<keyword evidence="3" id="KW-1185">Reference proteome</keyword>
<reference evidence="2" key="2">
    <citation type="submission" date="2022-06" db="UniProtKB">
        <authorList>
            <consortium name="EnsemblMetazoa"/>
        </authorList>
    </citation>
    <scope>IDENTIFICATION</scope>
    <source>
        <strain evidence="2">DF5081</strain>
    </source>
</reference>
<protein>
    <submittedName>
        <fullName evidence="2">Uncharacterized protein</fullName>
    </submittedName>
</protein>